<dbReference type="Proteomes" id="UP000439113">
    <property type="component" value="Unassembled WGS sequence"/>
</dbReference>
<dbReference type="EMBL" id="WNKS01000022">
    <property type="protein sequence ID" value="MTV32834.1"/>
    <property type="molecule type" value="Genomic_DNA"/>
</dbReference>
<dbReference type="AlphaFoldDB" id="A0A6N8DVF3"/>
<feature type="region of interest" description="Disordered" evidence="1">
    <location>
        <begin position="38"/>
        <end position="66"/>
    </location>
</feature>
<evidence type="ECO:0008006" key="5">
    <source>
        <dbReference type="Google" id="ProtNLM"/>
    </source>
</evidence>
<gene>
    <name evidence="3" type="ORF">GJ654_17790</name>
</gene>
<name>A0A6N8DVF3_RHOAC</name>
<feature type="transmembrane region" description="Helical" evidence="2">
    <location>
        <begin position="83"/>
        <end position="100"/>
    </location>
</feature>
<organism evidence="3 4">
    <name type="scientific">Rhodoblastus acidophilus</name>
    <name type="common">Rhodopseudomonas acidophila</name>
    <dbReference type="NCBI Taxonomy" id="1074"/>
    <lineage>
        <taxon>Bacteria</taxon>
        <taxon>Pseudomonadati</taxon>
        <taxon>Pseudomonadota</taxon>
        <taxon>Alphaproteobacteria</taxon>
        <taxon>Hyphomicrobiales</taxon>
        <taxon>Rhodoblastaceae</taxon>
        <taxon>Rhodoblastus</taxon>
    </lineage>
</organism>
<sequence>MGIDIKSERDDLAATINDAVVAIRAALAEFSETAAGRRDDATEAVRRAGARAADQAGHLASEARATADRGVETISETVAKNPLAALAIAAGFGFILAHLTRSAR</sequence>
<comment type="caution">
    <text evidence="3">The sequence shown here is derived from an EMBL/GenBank/DDBJ whole genome shotgun (WGS) entry which is preliminary data.</text>
</comment>
<keyword evidence="2" id="KW-0812">Transmembrane</keyword>
<evidence type="ECO:0000313" key="4">
    <source>
        <dbReference type="Proteomes" id="UP000439113"/>
    </source>
</evidence>
<keyword evidence="2" id="KW-1133">Transmembrane helix</keyword>
<protein>
    <recommendedName>
        <fullName evidence="5">DUF883 family protein</fullName>
    </recommendedName>
</protein>
<evidence type="ECO:0000256" key="2">
    <source>
        <dbReference type="SAM" id="Phobius"/>
    </source>
</evidence>
<evidence type="ECO:0000313" key="3">
    <source>
        <dbReference type="EMBL" id="MTV32834.1"/>
    </source>
</evidence>
<accession>A0A6N8DVF3</accession>
<keyword evidence="2" id="KW-0472">Membrane</keyword>
<evidence type="ECO:0000256" key="1">
    <source>
        <dbReference type="SAM" id="MobiDB-lite"/>
    </source>
</evidence>
<dbReference type="OrthoDB" id="10006869at2"/>
<dbReference type="RefSeq" id="WP_155447517.1">
    <property type="nucleotide sequence ID" value="NZ_JAOQNR010000021.1"/>
</dbReference>
<proteinExistence type="predicted"/>
<feature type="compositionally biased region" description="Low complexity" evidence="1">
    <location>
        <begin position="50"/>
        <end position="60"/>
    </location>
</feature>
<reference evidence="3 4" key="1">
    <citation type="submission" date="2019-11" db="EMBL/GenBank/DDBJ databases">
        <title>Whole-genome sequence of a Rhodoblastus acidophilus DSM 142.</title>
        <authorList>
            <person name="Kyndt J.A."/>
            <person name="Meyer T.E."/>
        </authorList>
    </citation>
    <scope>NUCLEOTIDE SEQUENCE [LARGE SCALE GENOMIC DNA]</scope>
    <source>
        <strain evidence="3 4">DSM 142</strain>
    </source>
</reference>